<name>A0A1Y3ANJ7_EURMA</name>
<reference evidence="1 2" key="1">
    <citation type="submission" date="2017-03" db="EMBL/GenBank/DDBJ databases">
        <title>Genome Survey of Euroglyphus maynei.</title>
        <authorList>
            <person name="Arlian L.G."/>
            <person name="Morgan M.S."/>
            <person name="Rider S.D."/>
        </authorList>
    </citation>
    <scope>NUCLEOTIDE SEQUENCE [LARGE SCALE GENOMIC DNA]</scope>
    <source>
        <strain evidence="1">Arlian Lab</strain>
        <tissue evidence="1">Whole body</tissue>
    </source>
</reference>
<evidence type="ECO:0000313" key="1">
    <source>
        <dbReference type="EMBL" id="OTF69384.1"/>
    </source>
</evidence>
<evidence type="ECO:0000313" key="2">
    <source>
        <dbReference type="Proteomes" id="UP000194236"/>
    </source>
</evidence>
<dbReference type="EMBL" id="MUJZ01070828">
    <property type="protein sequence ID" value="OTF69384.1"/>
    <property type="molecule type" value="Genomic_DNA"/>
</dbReference>
<comment type="caution">
    <text evidence="1">The sequence shown here is derived from an EMBL/GenBank/DDBJ whole genome shotgun (WGS) entry which is preliminary data.</text>
</comment>
<organism evidence="1 2">
    <name type="scientific">Euroglyphus maynei</name>
    <name type="common">Mayne's house dust mite</name>
    <dbReference type="NCBI Taxonomy" id="6958"/>
    <lineage>
        <taxon>Eukaryota</taxon>
        <taxon>Metazoa</taxon>
        <taxon>Ecdysozoa</taxon>
        <taxon>Arthropoda</taxon>
        <taxon>Chelicerata</taxon>
        <taxon>Arachnida</taxon>
        <taxon>Acari</taxon>
        <taxon>Acariformes</taxon>
        <taxon>Sarcoptiformes</taxon>
        <taxon>Astigmata</taxon>
        <taxon>Psoroptidia</taxon>
        <taxon>Analgoidea</taxon>
        <taxon>Pyroglyphidae</taxon>
        <taxon>Pyroglyphinae</taxon>
        <taxon>Euroglyphus</taxon>
    </lineage>
</organism>
<accession>A0A1Y3ANJ7</accession>
<protein>
    <submittedName>
        <fullName evidence="1">Uncharacterized protein</fullName>
    </submittedName>
</protein>
<keyword evidence="2" id="KW-1185">Reference proteome</keyword>
<sequence>MVMVETNDQPSPSPSTSAGYVNLLHSCKTEIKLKRMGLFGSGNYCNHTRLSKELQTYIQLSMCFVNKELNRELSTLYKSIFNNMTQHLKQLSMMQENYAIRKHDRFEHLDKLERLEEVLHHLKEEIFKKLIYIARCGNFQHDCHRLQSGAEHDKDTTSGTRFLKIYYDALKNYITDLKHSLSKITKSKGENDDPDDKLDLCE</sequence>
<dbReference type="AlphaFoldDB" id="A0A1Y3ANJ7"/>
<proteinExistence type="predicted"/>
<gene>
    <name evidence="1" type="ORF">BLA29_001170</name>
</gene>
<dbReference type="Proteomes" id="UP000194236">
    <property type="component" value="Unassembled WGS sequence"/>
</dbReference>
<dbReference type="OrthoDB" id="10532153at2759"/>